<keyword evidence="2" id="KW-0456">Lyase</keyword>
<dbReference type="Pfam" id="PF18029">
    <property type="entry name" value="Glyoxalase_6"/>
    <property type="match status" value="2"/>
</dbReference>
<dbReference type="Gene3D" id="3.10.180.10">
    <property type="entry name" value="2,3-Dihydroxybiphenyl 1,2-Dioxygenase, domain 1"/>
    <property type="match status" value="2"/>
</dbReference>
<dbReference type="GO" id="GO:0016829">
    <property type="term" value="F:lyase activity"/>
    <property type="evidence" value="ECO:0007669"/>
    <property type="project" value="UniProtKB-KW"/>
</dbReference>
<protein>
    <submittedName>
        <fullName evidence="2">Enzyme related to lactoylglutathione lyase</fullName>
    </submittedName>
</protein>
<dbReference type="Proteomes" id="UP001519363">
    <property type="component" value="Unassembled WGS sequence"/>
</dbReference>
<proteinExistence type="predicted"/>
<evidence type="ECO:0000313" key="2">
    <source>
        <dbReference type="EMBL" id="MBP2472417.1"/>
    </source>
</evidence>
<dbReference type="EMBL" id="JAGIOO010000001">
    <property type="protein sequence ID" value="MBP2472417.1"/>
    <property type="molecule type" value="Genomic_DNA"/>
</dbReference>
<evidence type="ECO:0000259" key="1">
    <source>
        <dbReference type="PROSITE" id="PS51819"/>
    </source>
</evidence>
<dbReference type="PANTHER" id="PTHR35908:SF1">
    <property type="entry name" value="CONSERVED PROTEIN"/>
    <property type="match status" value="1"/>
</dbReference>
<keyword evidence="3" id="KW-1185">Reference proteome</keyword>
<evidence type="ECO:0000313" key="3">
    <source>
        <dbReference type="Proteomes" id="UP001519363"/>
    </source>
</evidence>
<dbReference type="PANTHER" id="PTHR35908">
    <property type="entry name" value="HYPOTHETICAL FUSION PROTEIN"/>
    <property type="match status" value="1"/>
</dbReference>
<dbReference type="SUPFAM" id="SSF54593">
    <property type="entry name" value="Glyoxalase/Bleomycin resistance protein/Dihydroxybiphenyl dioxygenase"/>
    <property type="match status" value="2"/>
</dbReference>
<gene>
    <name evidence="2" type="ORF">JOF53_001289</name>
</gene>
<accession>A0ABS5A740</accession>
<dbReference type="InterPro" id="IPR037523">
    <property type="entry name" value="VOC_core"/>
</dbReference>
<feature type="domain" description="VOC" evidence="1">
    <location>
        <begin position="4"/>
        <end position="117"/>
    </location>
</feature>
<comment type="caution">
    <text evidence="2">The sequence shown here is derived from an EMBL/GenBank/DDBJ whole genome shotgun (WGS) entry which is preliminary data.</text>
</comment>
<dbReference type="PROSITE" id="PS51819">
    <property type="entry name" value="VOC"/>
    <property type="match status" value="1"/>
</dbReference>
<reference evidence="2 3" key="1">
    <citation type="submission" date="2021-03" db="EMBL/GenBank/DDBJ databases">
        <title>Sequencing the genomes of 1000 actinobacteria strains.</title>
        <authorList>
            <person name="Klenk H.-P."/>
        </authorList>
    </citation>
    <scope>NUCLEOTIDE SEQUENCE [LARGE SCALE GENOMIC DNA]</scope>
    <source>
        <strain evidence="2 3">DSM 44580</strain>
    </source>
</reference>
<sequence>MPTRLTQLVFDTADLVAQAEFWSALLGWRHTYTDAEEAVVEPPSDGPLELVFVPVQDPKTAKNRIHLDLSSTSPDDQAAVVARAESLGAQRISVGQAEVPWVVLADPEGNEFCVLEPRAEYASTGALAAIVVDTADVAASARFWAAAAGWDIVRQEEFASLRHPSGSGPWLEFLPAGPRTVKNRLHLDVRPHAGDVQAEEVARLRALGARTADVGQGEVTWVVLADPDGGEFCVLSPR</sequence>
<dbReference type="RefSeq" id="WP_086781064.1">
    <property type="nucleotide sequence ID" value="NZ_JAGIOO010000001.1"/>
</dbReference>
<dbReference type="InterPro" id="IPR029068">
    <property type="entry name" value="Glyas_Bleomycin-R_OHBP_Dase"/>
</dbReference>
<name>A0ABS5A740_9PSEU</name>
<dbReference type="CDD" id="cd06587">
    <property type="entry name" value="VOC"/>
    <property type="match status" value="1"/>
</dbReference>
<dbReference type="InterPro" id="IPR041581">
    <property type="entry name" value="Glyoxalase_6"/>
</dbReference>
<organism evidence="2 3">
    <name type="scientific">Crossiella equi</name>
    <dbReference type="NCBI Taxonomy" id="130796"/>
    <lineage>
        <taxon>Bacteria</taxon>
        <taxon>Bacillati</taxon>
        <taxon>Actinomycetota</taxon>
        <taxon>Actinomycetes</taxon>
        <taxon>Pseudonocardiales</taxon>
        <taxon>Pseudonocardiaceae</taxon>
        <taxon>Crossiella</taxon>
    </lineage>
</organism>